<accession>A0A328BXU3</accession>
<proteinExistence type="predicted"/>
<evidence type="ECO:0000313" key="3">
    <source>
        <dbReference type="Proteomes" id="UP000248689"/>
    </source>
</evidence>
<sequence length="451" mass="50948">MNNWAIPVQQAMYKGVLFDVISVDDVFDRAIVQHDYPFVNGADLEDMGINAQSVKLQAICFGRNYYADYQKLLAVIQQKGADVLVHPIRGRMPNMLLVSANLRHDAENVNYVTLDLTFSESTPMQPIFVFEHSLLSKLDQFFILLDSFIANMLDWWGQIMDVIAASRHKKSRILAQWGAVFGCFEQLGAIFEFDPQNHYLPLGVTLDDFKSQNLSALNLFKSLIDDYVTKKRFHSVLGIKAEFSEIKRELQQVLSIPKMLTTGQAQRIKSASQFFAVKERQGSAIATRLSTRDVQSLKCVLHLLACATITKVAVDIIESFSHDLTPNEIEFITQQSRLMIVESLNEIRALENAEQLEALVSAPNNGLYTATYQLGESLRNMAGELMQIAITAINQKPPLIIKEVGFNGTLQQIAHDFYGDHTRYDELLRLNPQIRNSNFIASGTLLNCYSR</sequence>
<name>A0A328BXU3_9PAST</name>
<dbReference type="AlphaFoldDB" id="A0A328BXU3"/>
<comment type="caution">
    <text evidence="2">The sequence shown here is derived from an EMBL/GenBank/DDBJ whole genome shotgun (WGS) entry which is preliminary data.</text>
</comment>
<dbReference type="InterPro" id="IPR009826">
    <property type="entry name" value="DNA_circ_N"/>
</dbReference>
<dbReference type="RefSeq" id="WP_111750822.1">
    <property type="nucleotide sequence ID" value="NZ_PTPX01000020.1"/>
</dbReference>
<gene>
    <name evidence="2" type="ORF">C5N92_10605</name>
</gene>
<reference evidence="3" key="1">
    <citation type="submission" date="2018-02" db="EMBL/GenBank/DDBJ databases">
        <title>Glaesserella australis sp. nov., isolated from the lungs of pigs.</title>
        <authorList>
            <person name="Turni C."/>
            <person name="Christensen H."/>
        </authorList>
    </citation>
    <scope>NUCLEOTIDE SEQUENCE [LARGE SCALE GENOMIC DNA]</scope>
    <source>
        <strain evidence="3">HS4635</strain>
    </source>
</reference>
<keyword evidence="3" id="KW-1185">Reference proteome</keyword>
<dbReference type="Pfam" id="PF07157">
    <property type="entry name" value="DNA_circ_N"/>
    <property type="match status" value="1"/>
</dbReference>
<dbReference type="EMBL" id="PTPX01000020">
    <property type="protein sequence ID" value="RAL17902.1"/>
    <property type="molecule type" value="Genomic_DNA"/>
</dbReference>
<evidence type="ECO:0000259" key="1">
    <source>
        <dbReference type="Pfam" id="PF07157"/>
    </source>
</evidence>
<organism evidence="2 3">
    <name type="scientific">Glaesserella australis</name>
    <dbReference type="NCBI Taxonomy" id="2094024"/>
    <lineage>
        <taxon>Bacteria</taxon>
        <taxon>Pseudomonadati</taxon>
        <taxon>Pseudomonadota</taxon>
        <taxon>Gammaproteobacteria</taxon>
        <taxon>Pasteurellales</taxon>
        <taxon>Pasteurellaceae</taxon>
        <taxon>Glaesserella</taxon>
    </lineage>
</organism>
<evidence type="ECO:0000313" key="2">
    <source>
        <dbReference type="EMBL" id="RAL17902.1"/>
    </source>
</evidence>
<dbReference type="OrthoDB" id="378644at2"/>
<feature type="domain" description="DNA circulation N-terminal" evidence="1">
    <location>
        <begin position="8"/>
        <end position="92"/>
    </location>
</feature>
<protein>
    <recommendedName>
        <fullName evidence="1">DNA circulation N-terminal domain-containing protein</fullName>
    </recommendedName>
</protein>
<dbReference type="Proteomes" id="UP000248689">
    <property type="component" value="Unassembled WGS sequence"/>
</dbReference>